<dbReference type="STRING" id="1069642.Bdt_0592"/>
<reference evidence="3 4" key="1">
    <citation type="journal article" date="2012" name="BMC Genomics">
        <title>Genome analysis of a simultaneously predatory and prey-independent, novel Bdellovibrio bacteriovorus from the River Tiber, supports in silico predictions of both ancient and recent lateral gene transfer from diverse bacteria.</title>
        <authorList>
            <person name="Hobley L."/>
            <person name="Lerner T.R."/>
            <person name="Williams L.E."/>
            <person name="Lambert C."/>
            <person name="Till R."/>
            <person name="Milner D.S."/>
            <person name="Basford S.M."/>
            <person name="Capeness M.J."/>
            <person name="Fenton A.K."/>
            <person name="Atterbury R.J."/>
            <person name="Harris M.A."/>
            <person name="Sockett R.E."/>
        </authorList>
    </citation>
    <scope>NUCLEOTIDE SEQUENCE [LARGE SCALE GENOMIC DNA]</scope>
    <source>
        <strain evidence="3 4">Tiberius</strain>
    </source>
</reference>
<dbReference type="InterPro" id="IPR004398">
    <property type="entry name" value="RNA_MeTrfase_RsmD"/>
</dbReference>
<dbReference type="SUPFAM" id="SSF53335">
    <property type="entry name" value="S-adenosyl-L-methionine-dependent methyltransferases"/>
    <property type="match status" value="1"/>
</dbReference>
<organism evidence="3 4">
    <name type="scientific">Bdellovibrio bacteriovorus str. Tiberius</name>
    <dbReference type="NCBI Taxonomy" id="1069642"/>
    <lineage>
        <taxon>Bacteria</taxon>
        <taxon>Pseudomonadati</taxon>
        <taxon>Bdellovibrionota</taxon>
        <taxon>Bdellovibrionia</taxon>
        <taxon>Bdellovibrionales</taxon>
        <taxon>Pseudobdellovibrionaceae</taxon>
        <taxon>Bdellovibrio</taxon>
    </lineage>
</organism>
<evidence type="ECO:0000313" key="3">
    <source>
        <dbReference type="EMBL" id="AFY00300.1"/>
    </source>
</evidence>
<dbReference type="AlphaFoldDB" id="K7YUH0"/>
<accession>K7YUH0</accession>
<evidence type="ECO:0008006" key="5">
    <source>
        <dbReference type="Google" id="ProtNLM"/>
    </source>
</evidence>
<dbReference type="GO" id="GO:0008168">
    <property type="term" value="F:methyltransferase activity"/>
    <property type="evidence" value="ECO:0007669"/>
    <property type="project" value="UniProtKB-KW"/>
</dbReference>
<keyword evidence="1" id="KW-0489">Methyltransferase</keyword>
<dbReference type="KEGG" id="bbat:Bdt_0592"/>
<dbReference type="PANTHER" id="PTHR43542:SF1">
    <property type="entry name" value="METHYLTRANSFERASE"/>
    <property type="match status" value="1"/>
</dbReference>
<dbReference type="PATRIC" id="fig|1069642.3.peg.586"/>
<sequence length="199" mass="22567">MRIIAGKYRGHQLVAFDADHIRPTTDRVKETLFNKLQFDIDGARVVDLFCGTGNLGIEALSRGAEFCTFVEKNPKSLVITRKNFEKLRVPAADYKIVNMDVIAYLKSYEGEPFNIIFADPPFTEKMAHFVMEAASTSAAFGKTTLLAIESQAKERMEDRYGSVIRYSKKEYGDKILSMFCHESALEQDEEPAAEEEHHE</sequence>
<keyword evidence="2" id="KW-0808">Transferase</keyword>
<dbReference type="PIRSF" id="PIRSF004553">
    <property type="entry name" value="CHP00095"/>
    <property type="match status" value="1"/>
</dbReference>
<dbReference type="InterPro" id="IPR002052">
    <property type="entry name" value="DNA_methylase_N6_adenine_CS"/>
</dbReference>
<dbReference type="GO" id="GO:0003676">
    <property type="term" value="F:nucleic acid binding"/>
    <property type="evidence" value="ECO:0007669"/>
    <property type="project" value="InterPro"/>
</dbReference>
<dbReference type="NCBIfam" id="TIGR00095">
    <property type="entry name" value="16S rRNA (guanine(966)-N(2))-methyltransferase RsmD"/>
    <property type="match status" value="1"/>
</dbReference>
<dbReference type="EMBL" id="CP002930">
    <property type="protein sequence ID" value="AFY00300.1"/>
    <property type="molecule type" value="Genomic_DNA"/>
</dbReference>
<name>K7YUH0_BDEBC</name>
<evidence type="ECO:0000256" key="2">
    <source>
        <dbReference type="ARBA" id="ARBA00022679"/>
    </source>
</evidence>
<dbReference type="Proteomes" id="UP000010074">
    <property type="component" value="Chromosome"/>
</dbReference>
<dbReference type="PANTHER" id="PTHR43542">
    <property type="entry name" value="METHYLTRANSFERASE"/>
    <property type="match status" value="1"/>
</dbReference>
<dbReference type="HOGENOM" id="CLU_075826_0_2_7"/>
<dbReference type="CDD" id="cd02440">
    <property type="entry name" value="AdoMet_MTases"/>
    <property type="match status" value="1"/>
</dbReference>
<protein>
    <recommendedName>
        <fullName evidence="5">16S rRNA (Guanine(966)-N(2))-methyltransferase RsmD</fullName>
    </recommendedName>
</protein>
<dbReference type="OrthoDB" id="9803017at2"/>
<dbReference type="RefSeq" id="WP_015089779.1">
    <property type="nucleotide sequence ID" value="NC_019567.1"/>
</dbReference>
<evidence type="ECO:0000256" key="1">
    <source>
        <dbReference type="ARBA" id="ARBA00022603"/>
    </source>
</evidence>
<proteinExistence type="predicted"/>
<dbReference type="Pfam" id="PF03602">
    <property type="entry name" value="Cons_hypoth95"/>
    <property type="match status" value="1"/>
</dbReference>
<dbReference type="InterPro" id="IPR029063">
    <property type="entry name" value="SAM-dependent_MTases_sf"/>
</dbReference>
<dbReference type="Gene3D" id="3.40.50.150">
    <property type="entry name" value="Vaccinia Virus protein VP39"/>
    <property type="match status" value="1"/>
</dbReference>
<dbReference type="GO" id="GO:0031167">
    <property type="term" value="P:rRNA methylation"/>
    <property type="evidence" value="ECO:0007669"/>
    <property type="project" value="InterPro"/>
</dbReference>
<evidence type="ECO:0000313" key="4">
    <source>
        <dbReference type="Proteomes" id="UP000010074"/>
    </source>
</evidence>
<dbReference type="PROSITE" id="PS00092">
    <property type="entry name" value="N6_MTASE"/>
    <property type="match status" value="1"/>
</dbReference>
<gene>
    <name evidence="3" type="ORF">Bdt_0592</name>
</gene>